<evidence type="ECO:0000256" key="1">
    <source>
        <dbReference type="SAM" id="MobiDB-lite"/>
    </source>
</evidence>
<dbReference type="Proteomes" id="UP001396334">
    <property type="component" value="Unassembled WGS sequence"/>
</dbReference>
<feature type="region of interest" description="Disordered" evidence="1">
    <location>
        <begin position="105"/>
        <end position="125"/>
    </location>
</feature>
<proteinExistence type="predicted"/>
<sequence>NETPGGPPLFNSISSFCLVCSLDFTFPLDGSSLVSWRPARIDHRTSRVAEPRLDRVHLRFAFISNSSCSINRSREAGNPNGKPFTAPHDSFAKRSLRRFHSCPRKQRGFKIPGDQVKVNSPEKIF</sequence>
<accession>A0ABR1ZQ72</accession>
<evidence type="ECO:0000313" key="3">
    <source>
        <dbReference type="Proteomes" id="UP001396334"/>
    </source>
</evidence>
<organism evidence="2 3">
    <name type="scientific">Hibiscus sabdariffa</name>
    <name type="common">roselle</name>
    <dbReference type="NCBI Taxonomy" id="183260"/>
    <lineage>
        <taxon>Eukaryota</taxon>
        <taxon>Viridiplantae</taxon>
        <taxon>Streptophyta</taxon>
        <taxon>Embryophyta</taxon>
        <taxon>Tracheophyta</taxon>
        <taxon>Spermatophyta</taxon>
        <taxon>Magnoliopsida</taxon>
        <taxon>eudicotyledons</taxon>
        <taxon>Gunneridae</taxon>
        <taxon>Pentapetalae</taxon>
        <taxon>rosids</taxon>
        <taxon>malvids</taxon>
        <taxon>Malvales</taxon>
        <taxon>Malvaceae</taxon>
        <taxon>Malvoideae</taxon>
        <taxon>Hibiscus</taxon>
    </lineage>
</organism>
<evidence type="ECO:0000313" key="2">
    <source>
        <dbReference type="EMBL" id="KAK8482727.1"/>
    </source>
</evidence>
<keyword evidence="3" id="KW-1185">Reference proteome</keyword>
<comment type="caution">
    <text evidence="2">The sequence shown here is derived from an EMBL/GenBank/DDBJ whole genome shotgun (WGS) entry which is preliminary data.</text>
</comment>
<gene>
    <name evidence="2" type="ORF">V6N11_055063</name>
</gene>
<dbReference type="EMBL" id="JBBPBN010000740">
    <property type="protein sequence ID" value="KAK8482727.1"/>
    <property type="molecule type" value="Genomic_DNA"/>
</dbReference>
<feature type="non-terminal residue" evidence="2">
    <location>
        <position position="1"/>
    </location>
</feature>
<name>A0ABR1ZQ72_9ROSI</name>
<protein>
    <submittedName>
        <fullName evidence="2">Uncharacterized protein</fullName>
    </submittedName>
</protein>
<reference evidence="2 3" key="1">
    <citation type="journal article" date="2024" name="G3 (Bethesda)">
        <title>Genome assembly of Hibiscus sabdariffa L. provides insights into metabolisms of medicinal natural products.</title>
        <authorList>
            <person name="Kim T."/>
        </authorList>
    </citation>
    <scope>NUCLEOTIDE SEQUENCE [LARGE SCALE GENOMIC DNA]</scope>
    <source>
        <strain evidence="2">TK-2024</strain>
        <tissue evidence="2">Old leaves</tissue>
    </source>
</reference>